<dbReference type="InterPro" id="IPR002364">
    <property type="entry name" value="Quin_OxRdtase/zeta-crystal_CS"/>
</dbReference>
<organism evidence="4 5">
    <name type="scientific">Pilimelia columellifera subsp. columellifera</name>
    <dbReference type="NCBI Taxonomy" id="706583"/>
    <lineage>
        <taxon>Bacteria</taxon>
        <taxon>Bacillati</taxon>
        <taxon>Actinomycetota</taxon>
        <taxon>Actinomycetes</taxon>
        <taxon>Micromonosporales</taxon>
        <taxon>Micromonosporaceae</taxon>
        <taxon>Pilimelia</taxon>
    </lineage>
</organism>
<dbReference type="InterPro" id="IPR013154">
    <property type="entry name" value="ADH-like_N"/>
</dbReference>
<keyword evidence="5" id="KW-1185">Reference proteome</keyword>
<comment type="caution">
    <text evidence="4">The sequence shown here is derived from an EMBL/GenBank/DDBJ whole genome shotgun (WGS) entry which is preliminary data.</text>
</comment>
<dbReference type="Gene3D" id="3.40.50.720">
    <property type="entry name" value="NAD(P)-binding Rossmann-like Domain"/>
    <property type="match status" value="1"/>
</dbReference>
<evidence type="ECO:0000256" key="1">
    <source>
        <dbReference type="ARBA" id="ARBA00022857"/>
    </source>
</evidence>
<dbReference type="InterPro" id="IPR014189">
    <property type="entry name" value="Quinone_OxRdtase_PIG3"/>
</dbReference>
<protein>
    <submittedName>
        <fullName evidence="4">NAD(P)H-quinone oxidoreductase</fullName>
    </submittedName>
</protein>
<dbReference type="SUPFAM" id="SSF50129">
    <property type="entry name" value="GroES-like"/>
    <property type="match status" value="1"/>
</dbReference>
<sequence length="323" mass="33669">MRAITVTSPGGAENLRWTEVPDPGTGPGEALVRVAATAVNRADLLQRQGLYPPPPDASPYLGLECSGTRVDTGEPVCALLAGGGYAELVAVPAGQLLPVPRGLDLVQAATLPEVACTVWSNMVDVGRLRAGETLLVHGGGGGIGAFAVQFGRALGARVITTARTAKHKRLRELGADVTIDYRTEDFAGTVRDLGGADVILDVVGASYLPRNIAALAVGGRIVTIGLQGGRRAELDFAALMAKRGSVSATTLRSRPVAEKATIVRSVRDQVWPLIESGQITPTVDSVFSLPDASDAHRRMQSSDHLGKIALTVPAFRVDHGPPA</sequence>
<dbReference type="RefSeq" id="WP_344169979.1">
    <property type="nucleotide sequence ID" value="NZ_BAAARY010000005.1"/>
</dbReference>
<evidence type="ECO:0000313" key="5">
    <source>
        <dbReference type="Proteomes" id="UP001499978"/>
    </source>
</evidence>
<dbReference type="SMART" id="SM00829">
    <property type="entry name" value="PKS_ER"/>
    <property type="match status" value="1"/>
</dbReference>
<dbReference type="InterPro" id="IPR020843">
    <property type="entry name" value="ER"/>
</dbReference>
<dbReference type="PANTHER" id="PTHR48106:SF8">
    <property type="entry name" value="OS02G0805600 PROTEIN"/>
    <property type="match status" value="1"/>
</dbReference>
<keyword evidence="1" id="KW-0521">NADP</keyword>
<dbReference type="Proteomes" id="UP001499978">
    <property type="component" value="Unassembled WGS sequence"/>
</dbReference>
<dbReference type="InterPro" id="IPR011032">
    <property type="entry name" value="GroES-like_sf"/>
</dbReference>
<evidence type="ECO:0000259" key="3">
    <source>
        <dbReference type="SMART" id="SM00829"/>
    </source>
</evidence>
<evidence type="ECO:0000256" key="2">
    <source>
        <dbReference type="ARBA" id="ARBA00023002"/>
    </source>
</evidence>
<accession>A0ABN3NAZ5</accession>
<dbReference type="EMBL" id="BAAARY010000005">
    <property type="protein sequence ID" value="GAA2518001.1"/>
    <property type="molecule type" value="Genomic_DNA"/>
</dbReference>
<dbReference type="Pfam" id="PF08240">
    <property type="entry name" value="ADH_N"/>
    <property type="match status" value="1"/>
</dbReference>
<gene>
    <name evidence="4" type="ORF">GCM10010201_13590</name>
</gene>
<dbReference type="InterPro" id="IPR036291">
    <property type="entry name" value="NAD(P)-bd_dom_sf"/>
</dbReference>
<dbReference type="Gene3D" id="3.90.180.10">
    <property type="entry name" value="Medium-chain alcohol dehydrogenases, catalytic domain"/>
    <property type="match status" value="1"/>
</dbReference>
<keyword evidence="2" id="KW-0560">Oxidoreductase</keyword>
<dbReference type="PROSITE" id="PS01162">
    <property type="entry name" value="QOR_ZETA_CRYSTAL"/>
    <property type="match status" value="1"/>
</dbReference>
<dbReference type="NCBIfam" id="TIGR02824">
    <property type="entry name" value="quinone_pig3"/>
    <property type="match status" value="1"/>
</dbReference>
<dbReference type="Pfam" id="PF13602">
    <property type="entry name" value="ADH_zinc_N_2"/>
    <property type="match status" value="1"/>
</dbReference>
<feature type="domain" description="Enoyl reductase (ER)" evidence="3">
    <location>
        <begin position="10"/>
        <end position="310"/>
    </location>
</feature>
<dbReference type="SUPFAM" id="SSF51735">
    <property type="entry name" value="NAD(P)-binding Rossmann-fold domains"/>
    <property type="match status" value="1"/>
</dbReference>
<reference evidence="4 5" key="1">
    <citation type="journal article" date="2019" name="Int. J. Syst. Evol. Microbiol.">
        <title>The Global Catalogue of Microorganisms (GCM) 10K type strain sequencing project: providing services to taxonomists for standard genome sequencing and annotation.</title>
        <authorList>
            <consortium name="The Broad Institute Genomics Platform"/>
            <consortium name="The Broad Institute Genome Sequencing Center for Infectious Disease"/>
            <person name="Wu L."/>
            <person name="Ma J."/>
        </authorList>
    </citation>
    <scope>NUCLEOTIDE SEQUENCE [LARGE SCALE GENOMIC DNA]</scope>
    <source>
        <strain evidence="4 5">JCM 3367</strain>
    </source>
</reference>
<evidence type="ECO:0000313" key="4">
    <source>
        <dbReference type="EMBL" id="GAA2518001.1"/>
    </source>
</evidence>
<dbReference type="PANTHER" id="PTHR48106">
    <property type="entry name" value="QUINONE OXIDOREDUCTASE PIG3-RELATED"/>
    <property type="match status" value="1"/>
</dbReference>
<proteinExistence type="predicted"/>
<dbReference type="CDD" id="cd05276">
    <property type="entry name" value="p53_inducible_oxidoreductase"/>
    <property type="match status" value="1"/>
</dbReference>
<name>A0ABN3NAZ5_9ACTN</name>